<proteinExistence type="predicted"/>
<reference evidence="2" key="1">
    <citation type="submission" date="2017-01" db="EMBL/GenBank/DDBJ databases">
        <authorList>
            <person name="Varghese N."/>
            <person name="Submissions S."/>
        </authorList>
    </citation>
    <scope>NUCLEOTIDE SEQUENCE [LARGE SCALE GENOMIC DNA]</scope>
    <source>
        <strain evidence="2">LP100</strain>
    </source>
</reference>
<sequence>MKTSNKLLLFALVVLLSALATYNIALKAEYNTKSYQDPYRNYVVLDYSDFEAIDLNAGDMLNVLIEPSDEHAVYLYKGNEEVVQINQEGKALQIDVTTNEKQKGLRGWGSPHLIIKTPKLHTLRANAMHTFQGEPVIHVQRQNTANWLNTTLKGFKQDSIRLELDNGVMVRLDSNELQRLHAVTGTSPESESKLLINPDNKIQQANLDIRNRSHLALINVAIPALQYTLSEKAQVELSGEALDVLRK</sequence>
<name>A0A1R3XNJ2_9BACT</name>
<keyword evidence="2" id="KW-1185">Reference proteome</keyword>
<dbReference type="Gene3D" id="2.160.20.120">
    <property type="match status" value="1"/>
</dbReference>
<protein>
    <submittedName>
        <fullName evidence="1">Uncharacterized protein</fullName>
    </submittedName>
</protein>
<dbReference type="EMBL" id="FTPP01000003">
    <property type="protein sequence ID" value="SIT93520.1"/>
    <property type="molecule type" value="Genomic_DNA"/>
</dbReference>
<dbReference type="AlphaFoldDB" id="A0A1R3XNJ2"/>
<gene>
    <name evidence="1" type="ORF">SAMN05444128_3041</name>
</gene>
<dbReference type="Proteomes" id="UP000187181">
    <property type="component" value="Unassembled WGS sequence"/>
</dbReference>
<dbReference type="STRING" id="1317125.SAMN05444128_3041"/>
<dbReference type="OrthoDB" id="850138at2"/>
<evidence type="ECO:0000313" key="1">
    <source>
        <dbReference type="EMBL" id="SIT93520.1"/>
    </source>
</evidence>
<accession>A0A1R3XNJ2</accession>
<organism evidence="1 2">
    <name type="scientific">Pontibacter indicus</name>
    <dbReference type="NCBI Taxonomy" id="1317125"/>
    <lineage>
        <taxon>Bacteria</taxon>
        <taxon>Pseudomonadati</taxon>
        <taxon>Bacteroidota</taxon>
        <taxon>Cytophagia</taxon>
        <taxon>Cytophagales</taxon>
        <taxon>Hymenobacteraceae</taxon>
        <taxon>Pontibacter</taxon>
    </lineage>
</organism>
<dbReference type="RefSeq" id="WP_076670575.1">
    <property type="nucleotide sequence ID" value="NZ_FTPP01000003.1"/>
</dbReference>
<evidence type="ECO:0000313" key="2">
    <source>
        <dbReference type="Proteomes" id="UP000187181"/>
    </source>
</evidence>